<reference evidence="1" key="1">
    <citation type="submission" date="2020-08" db="EMBL/GenBank/DDBJ databases">
        <title>Genome public.</title>
        <authorList>
            <person name="Liu C."/>
            <person name="Sun Q."/>
        </authorList>
    </citation>
    <scope>NUCLEOTIDE SEQUENCE</scope>
    <source>
        <strain evidence="1">NSJ-44</strain>
    </source>
</reference>
<accession>A0A926D1N1</accession>
<comment type="caution">
    <text evidence="1">The sequence shown here is derived from an EMBL/GenBank/DDBJ whole genome shotgun (WGS) entry which is preliminary data.</text>
</comment>
<dbReference type="AlphaFoldDB" id="A0A926D1N1"/>
<protein>
    <submittedName>
        <fullName evidence="1">Uncharacterized protein</fullName>
    </submittedName>
</protein>
<name>A0A926D1N1_9FIRM</name>
<keyword evidence="2" id="KW-1185">Reference proteome</keyword>
<evidence type="ECO:0000313" key="2">
    <source>
        <dbReference type="Proteomes" id="UP000654279"/>
    </source>
</evidence>
<evidence type="ECO:0000313" key="1">
    <source>
        <dbReference type="EMBL" id="MBC8529722.1"/>
    </source>
</evidence>
<gene>
    <name evidence="1" type="ORF">H8699_09805</name>
</gene>
<proteinExistence type="predicted"/>
<organism evidence="1 2">
    <name type="scientific">Luoshenia tenuis</name>
    <dbReference type="NCBI Taxonomy" id="2763654"/>
    <lineage>
        <taxon>Bacteria</taxon>
        <taxon>Bacillati</taxon>
        <taxon>Bacillota</taxon>
        <taxon>Clostridia</taxon>
        <taxon>Christensenellales</taxon>
        <taxon>Christensenellaceae</taxon>
        <taxon>Luoshenia</taxon>
    </lineage>
</organism>
<dbReference type="EMBL" id="JACRSO010000004">
    <property type="protein sequence ID" value="MBC8529722.1"/>
    <property type="molecule type" value="Genomic_DNA"/>
</dbReference>
<sequence>MKAQGAKEIERAARAYFEDCAGRAVCDPASGQPLLDKRTGLPLRQGAHPPTPAGLAGALGFGSVRQMQAASRKGGERGRAVGAAMLQVQAYAEGLLFEKEGREGAAQVLARFFADWGEFPGEAAPGGPLVEIRVAEPTEQRPEEG</sequence>
<dbReference type="RefSeq" id="WP_249285540.1">
    <property type="nucleotide sequence ID" value="NZ_JACRSO010000004.1"/>
</dbReference>
<dbReference type="Proteomes" id="UP000654279">
    <property type="component" value="Unassembled WGS sequence"/>
</dbReference>